<evidence type="ECO:0000256" key="1">
    <source>
        <dbReference type="SAM" id="MobiDB-lite"/>
    </source>
</evidence>
<dbReference type="AlphaFoldDB" id="A0A089LTS0"/>
<keyword evidence="2" id="KW-0472">Membrane</keyword>
<name>A0A089LTS0_9BACL</name>
<dbReference type="STRING" id="169760.PSTEL_15665"/>
<sequence length="175" mass="20193">MARSWERMVQRNSQQLNKKRKKEGKESIHASRSQAESDVFKGRNIAFPVVLVTLGILYAFIAQVDAAANGSKNNSVMNWIGVVLYFGLAALIYFRRPYLKVERSKVSTFKFNRNRILEADQIEKIIVSRRAVSIKPKAKRGNWVFSKLINRYDTAAMGERMEQFAKQHRIPLESE</sequence>
<proteinExistence type="predicted"/>
<dbReference type="EMBL" id="CP009286">
    <property type="protein sequence ID" value="AIQ64312.1"/>
    <property type="molecule type" value="Genomic_DNA"/>
</dbReference>
<gene>
    <name evidence="3" type="ORF">PSTEL_15665</name>
</gene>
<keyword evidence="2" id="KW-1133">Transmembrane helix</keyword>
<reference evidence="3 4" key="1">
    <citation type="submission" date="2014-08" db="EMBL/GenBank/DDBJ databases">
        <title>Comparative genomics of the Paenibacillus odorifer group.</title>
        <authorList>
            <person name="den Bakker H.C."/>
            <person name="Tsai Y.-C."/>
            <person name="Martin N."/>
            <person name="Korlach J."/>
            <person name="Wiedmann M."/>
        </authorList>
    </citation>
    <scope>NUCLEOTIDE SEQUENCE [LARGE SCALE GENOMIC DNA]</scope>
    <source>
        <strain evidence="3 4">DSM 14472</strain>
    </source>
</reference>
<feature type="transmembrane region" description="Helical" evidence="2">
    <location>
        <begin position="45"/>
        <end position="64"/>
    </location>
</feature>
<dbReference type="RefSeq" id="WP_038696486.1">
    <property type="nucleotide sequence ID" value="NZ_CP009286.1"/>
</dbReference>
<dbReference type="OrthoDB" id="2598858at2"/>
<feature type="transmembrane region" description="Helical" evidence="2">
    <location>
        <begin position="76"/>
        <end position="94"/>
    </location>
</feature>
<evidence type="ECO:0000313" key="4">
    <source>
        <dbReference type="Proteomes" id="UP000029507"/>
    </source>
</evidence>
<dbReference type="HOGENOM" id="CLU_131494_0_0_9"/>
<organism evidence="3 4">
    <name type="scientific">Paenibacillus stellifer</name>
    <dbReference type="NCBI Taxonomy" id="169760"/>
    <lineage>
        <taxon>Bacteria</taxon>
        <taxon>Bacillati</taxon>
        <taxon>Bacillota</taxon>
        <taxon>Bacilli</taxon>
        <taxon>Bacillales</taxon>
        <taxon>Paenibacillaceae</taxon>
        <taxon>Paenibacillus</taxon>
    </lineage>
</organism>
<accession>A0A089LTS0</accession>
<keyword evidence="2" id="KW-0812">Transmembrane</keyword>
<evidence type="ECO:0008006" key="5">
    <source>
        <dbReference type="Google" id="ProtNLM"/>
    </source>
</evidence>
<protein>
    <recommendedName>
        <fullName evidence="5">Methyltransferase</fullName>
    </recommendedName>
</protein>
<evidence type="ECO:0000256" key="2">
    <source>
        <dbReference type="SAM" id="Phobius"/>
    </source>
</evidence>
<dbReference type="Proteomes" id="UP000029507">
    <property type="component" value="Chromosome"/>
</dbReference>
<dbReference type="KEGG" id="pste:PSTEL_15665"/>
<keyword evidence="4" id="KW-1185">Reference proteome</keyword>
<evidence type="ECO:0000313" key="3">
    <source>
        <dbReference type="EMBL" id="AIQ64312.1"/>
    </source>
</evidence>
<feature type="region of interest" description="Disordered" evidence="1">
    <location>
        <begin position="1"/>
        <end position="30"/>
    </location>
</feature>